<dbReference type="AlphaFoldDB" id="A0A7S0DCW7"/>
<proteinExistence type="predicted"/>
<protein>
    <submittedName>
        <fullName evidence="1">Uncharacterized protein</fullName>
    </submittedName>
</protein>
<accession>A0A7S0DCW7</accession>
<reference evidence="1" key="1">
    <citation type="submission" date="2021-01" db="EMBL/GenBank/DDBJ databases">
        <authorList>
            <person name="Corre E."/>
            <person name="Pelletier E."/>
            <person name="Niang G."/>
            <person name="Scheremetjew M."/>
            <person name="Finn R."/>
            <person name="Kale V."/>
            <person name="Holt S."/>
            <person name="Cochrane G."/>
            <person name="Meng A."/>
            <person name="Brown T."/>
            <person name="Cohen L."/>
        </authorList>
    </citation>
    <scope>NUCLEOTIDE SEQUENCE</scope>
    <source>
        <strain evidence="1">CCAC1681</strain>
    </source>
</reference>
<name>A0A7S0DCW7_MICPS</name>
<sequence length="255" mass="27380">MEEFEKLSVQTLEDLPRTLDEMETAGREWDALARELRELLTRVERWGQFSGADEALTKLTSAVLEEPSRAVATTMDEAESFIKSLTDDFSAALSQLADWESRLNETVNQAAFKETWERDLLSEGKSDDLAAATRAAVAARQRKAVADAIGVAETATERARAASLALLKNQNDFASDGKSGDGKSSMARAMAAQADAVAFSLRNALEAVEEAKEAATDVAAFDGSLDEGEAVEAVEAVDVVDAVSADASRAARDER</sequence>
<evidence type="ECO:0000313" key="1">
    <source>
        <dbReference type="EMBL" id="CAD8451004.1"/>
    </source>
</evidence>
<organism evidence="1">
    <name type="scientific">Micromonas pusilla</name>
    <name type="common">Picoplanktonic green alga</name>
    <name type="synonym">Chromulina pusilla</name>
    <dbReference type="NCBI Taxonomy" id="38833"/>
    <lineage>
        <taxon>Eukaryota</taxon>
        <taxon>Viridiplantae</taxon>
        <taxon>Chlorophyta</taxon>
        <taxon>Mamiellophyceae</taxon>
        <taxon>Mamiellales</taxon>
        <taxon>Mamiellaceae</taxon>
        <taxon>Micromonas</taxon>
    </lineage>
</organism>
<gene>
    <name evidence="1" type="ORF">MSP1401_LOCUS11962</name>
</gene>
<dbReference type="EMBL" id="HBEN01014346">
    <property type="protein sequence ID" value="CAD8451004.1"/>
    <property type="molecule type" value="Transcribed_RNA"/>
</dbReference>